<keyword evidence="2" id="KW-1185">Reference proteome</keyword>
<protein>
    <submittedName>
        <fullName evidence="1">Dihydrolipoyl dehydrogenase 2, chloroplastic</fullName>
    </submittedName>
</protein>
<sequence length="133" mass="14716">MDLYIQRDRNHLLSLSLSSRRTYILSLSTYIFQMQASVSSLSISHLNSTFRSNIRFCGLRQEAPGFQSDAQLNKYQRIRIVPRKSILPKRLVSVSVSASTSDNGSPTKSFDYDLVIIGAGVGGHGAALHAVEK</sequence>
<name>A0A8S0SP00_OLEEU</name>
<proteinExistence type="predicted"/>
<dbReference type="EMBL" id="CACTIH010005478">
    <property type="protein sequence ID" value="CAA2994647.1"/>
    <property type="molecule type" value="Genomic_DNA"/>
</dbReference>
<dbReference type="InterPro" id="IPR036188">
    <property type="entry name" value="FAD/NAD-bd_sf"/>
</dbReference>
<dbReference type="AlphaFoldDB" id="A0A8S0SP00"/>
<dbReference type="OrthoDB" id="10621672at2759"/>
<dbReference type="SUPFAM" id="SSF51905">
    <property type="entry name" value="FAD/NAD(P)-binding domain"/>
    <property type="match status" value="1"/>
</dbReference>
<gene>
    <name evidence="1" type="ORF">OLEA9_A089604</name>
</gene>
<reference evidence="1 2" key="1">
    <citation type="submission" date="2019-12" db="EMBL/GenBank/DDBJ databases">
        <authorList>
            <person name="Alioto T."/>
            <person name="Alioto T."/>
            <person name="Gomez Garrido J."/>
        </authorList>
    </citation>
    <scope>NUCLEOTIDE SEQUENCE [LARGE SCALE GENOMIC DNA]</scope>
</reference>
<feature type="non-terminal residue" evidence="1">
    <location>
        <position position="133"/>
    </location>
</feature>
<dbReference type="Proteomes" id="UP000594638">
    <property type="component" value="Unassembled WGS sequence"/>
</dbReference>
<comment type="caution">
    <text evidence="1">The sequence shown here is derived from an EMBL/GenBank/DDBJ whole genome shotgun (WGS) entry which is preliminary data.</text>
</comment>
<dbReference type="Gramene" id="OE9A089604T2">
    <property type="protein sequence ID" value="OE9A089604C2"/>
    <property type="gene ID" value="OE9A089604"/>
</dbReference>
<accession>A0A8S0SP00</accession>
<evidence type="ECO:0000313" key="1">
    <source>
        <dbReference type="EMBL" id="CAA2994647.1"/>
    </source>
</evidence>
<organism evidence="1 2">
    <name type="scientific">Olea europaea subsp. europaea</name>
    <dbReference type="NCBI Taxonomy" id="158383"/>
    <lineage>
        <taxon>Eukaryota</taxon>
        <taxon>Viridiplantae</taxon>
        <taxon>Streptophyta</taxon>
        <taxon>Embryophyta</taxon>
        <taxon>Tracheophyta</taxon>
        <taxon>Spermatophyta</taxon>
        <taxon>Magnoliopsida</taxon>
        <taxon>eudicotyledons</taxon>
        <taxon>Gunneridae</taxon>
        <taxon>Pentapetalae</taxon>
        <taxon>asterids</taxon>
        <taxon>lamiids</taxon>
        <taxon>Lamiales</taxon>
        <taxon>Oleaceae</taxon>
        <taxon>Oleeae</taxon>
        <taxon>Olea</taxon>
    </lineage>
</organism>
<evidence type="ECO:0000313" key="2">
    <source>
        <dbReference type="Proteomes" id="UP000594638"/>
    </source>
</evidence>